<dbReference type="EMBL" id="SJPN01000004">
    <property type="protein sequence ID" value="TWU02349.1"/>
    <property type="molecule type" value="Genomic_DNA"/>
</dbReference>
<sequence length="111" mass="12465">MRGSWRWGSGVSVLILDTDVVLDVSLVHHPVLILGLAVLALATVVSRKPWLTPKRLIYRTHVLRLDDALERLTYWRLKYLVLSLGAGGFTAAEPVLLRQQAAFDFCGRQQV</sequence>
<gene>
    <name evidence="2" type="ORF">Pla52n_33990</name>
</gene>
<evidence type="ECO:0000313" key="2">
    <source>
        <dbReference type="EMBL" id="TWU02349.1"/>
    </source>
</evidence>
<accession>A0A5C6ASU5</accession>
<evidence type="ECO:0000256" key="1">
    <source>
        <dbReference type="SAM" id="Phobius"/>
    </source>
</evidence>
<comment type="caution">
    <text evidence="2">The sequence shown here is derived from an EMBL/GenBank/DDBJ whole genome shotgun (WGS) entry which is preliminary data.</text>
</comment>
<dbReference type="AlphaFoldDB" id="A0A5C6ASU5"/>
<keyword evidence="1" id="KW-0812">Transmembrane</keyword>
<protein>
    <submittedName>
        <fullName evidence="2">Uncharacterized protein</fullName>
    </submittedName>
</protein>
<proteinExistence type="predicted"/>
<keyword evidence="1" id="KW-1133">Transmembrane helix</keyword>
<evidence type="ECO:0000313" key="3">
    <source>
        <dbReference type="Proteomes" id="UP000320176"/>
    </source>
</evidence>
<keyword evidence="3" id="KW-1185">Reference proteome</keyword>
<reference evidence="2 3" key="1">
    <citation type="submission" date="2019-02" db="EMBL/GenBank/DDBJ databases">
        <title>Deep-cultivation of Planctomycetes and their phenomic and genomic characterization uncovers novel biology.</title>
        <authorList>
            <person name="Wiegand S."/>
            <person name="Jogler M."/>
            <person name="Boedeker C."/>
            <person name="Pinto D."/>
            <person name="Vollmers J."/>
            <person name="Rivas-Marin E."/>
            <person name="Kohn T."/>
            <person name="Peeters S.H."/>
            <person name="Heuer A."/>
            <person name="Rast P."/>
            <person name="Oberbeckmann S."/>
            <person name="Bunk B."/>
            <person name="Jeske O."/>
            <person name="Meyerdierks A."/>
            <person name="Storesund J.E."/>
            <person name="Kallscheuer N."/>
            <person name="Luecker S."/>
            <person name="Lage O.M."/>
            <person name="Pohl T."/>
            <person name="Merkel B.J."/>
            <person name="Hornburger P."/>
            <person name="Mueller R.-W."/>
            <person name="Bruemmer F."/>
            <person name="Labrenz M."/>
            <person name="Spormann A.M."/>
            <person name="Op Den Camp H."/>
            <person name="Overmann J."/>
            <person name="Amann R."/>
            <person name="Jetten M.S.M."/>
            <person name="Mascher T."/>
            <person name="Medema M.H."/>
            <person name="Devos D.P."/>
            <person name="Kaster A.-K."/>
            <person name="Ovreas L."/>
            <person name="Rohde M."/>
            <person name="Galperin M.Y."/>
            <person name="Jogler C."/>
        </authorList>
    </citation>
    <scope>NUCLEOTIDE SEQUENCE [LARGE SCALE GENOMIC DNA]</scope>
    <source>
        <strain evidence="2 3">Pla52n</strain>
    </source>
</reference>
<name>A0A5C6ASU5_9BACT</name>
<keyword evidence="1" id="KW-0472">Membrane</keyword>
<feature type="transmembrane region" description="Helical" evidence="1">
    <location>
        <begin position="26"/>
        <end position="45"/>
    </location>
</feature>
<dbReference type="Proteomes" id="UP000320176">
    <property type="component" value="Unassembled WGS sequence"/>
</dbReference>
<organism evidence="2 3">
    <name type="scientific">Stieleria varia</name>
    <dbReference type="NCBI Taxonomy" id="2528005"/>
    <lineage>
        <taxon>Bacteria</taxon>
        <taxon>Pseudomonadati</taxon>
        <taxon>Planctomycetota</taxon>
        <taxon>Planctomycetia</taxon>
        <taxon>Pirellulales</taxon>
        <taxon>Pirellulaceae</taxon>
        <taxon>Stieleria</taxon>
    </lineage>
</organism>